<dbReference type="GO" id="GO:0016887">
    <property type="term" value="F:ATP hydrolysis activity"/>
    <property type="evidence" value="ECO:0007669"/>
    <property type="project" value="InterPro"/>
</dbReference>
<dbReference type="Gene3D" id="3.40.50.300">
    <property type="entry name" value="P-loop containing nucleotide triphosphate hydrolases"/>
    <property type="match status" value="2"/>
</dbReference>
<evidence type="ECO:0000256" key="1">
    <source>
        <dbReference type="SAM" id="Coils"/>
    </source>
</evidence>
<gene>
    <name evidence="3" type="ORF">BE08_43110</name>
</gene>
<dbReference type="GO" id="GO:0006302">
    <property type="term" value="P:double-strand break repair"/>
    <property type="evidence" value="ECO:0007669"/>
    <property type="project" value="InterPro"/>
</dbReference>
<dbReference type="SUPFAM" id="SSF52540">
    <property type="entry name" value="P-loop containing nucleoside triphosphate hydrolases"/>
    <property type="match status" value="1"/>
</dbReference>
<dbReference type="InterPro" id="IPR038729">
    <property type="entry name" value="Rad50/SbcC_AAA"/>
</dbReference>
<evidence type="ECO:0000313" key="4">
    <source>
        <dbReference type="Proteomes" id="UP000075420"/>
    </source>
</evidence>
<dbReference type="Proteomes" id="UP000075420">
    <property type="component" value="Unassembled WGS sequence"/>
</dbReference>
<feature type="coiled-coil region" evidence="1">
    <location>
        <begin position="649"/>
        <end position="749"/>
    </location>
</feature>
<protein>
    <recommendedName>
        <fullName evidence="2">Rad50/SbcC-type AAA domain-containing protein</fullName>
    </recommendedName>
</protein>
<evidence type="ECO:0000259" key="2">
    <source>
        <dbReference type="Pfam" id="PF13476"/>
    </source>
</evidence>
<evidence type="ECO:0000313" key="3">
    <source>
        <dbReference type="EMBL" id="KYF49122.1"/>
    </source>
</evidence>
<accession>A0A150P1V6</accession>
<dbReference type="Pfam" id="PF13476">
    <property type="entry name" value="AAA_23"/>
    <property type="match status" value="1"/>
</dbReference>
<feature type="coiled-coil region" evidence="1">
    <location>
        <begin position="209"/>
        <end position="260"/>
    </location>
</feature>
<reference evidence="3 4" key="1">
    <citation type="submission" date="2014-02" db="EMBL/GenBank/DDBJ databases">
        <title>The small core and large imbalanced accessory genome model reveals a collaborative survival strategy of Sorangium cellulosum strains in nature.</title>
        <authorList>
            <person name="Han K."/>
            <person name="Peng R."/>
            <person name="Blom J."/>
            <person name="Li Y.-Z."/>
        </authorList>
    </citation>
    <scope>NUCLEOTIDE SEQUENCE [LARGE SCALE GENOMIC DNA]</scope>
    <source>
        <strain evidence="3 4">So0157-25</strain>
    </source>
</reference>
<keyword evidence="1" id="KW-0175">Coiled coil</keyword>
<organism evidence="3 4">
    <name type="scientific">Sorangium cellulosum</name>
    <name type="common">Polyangium cellulosum</name>
    <dbReference type="NCBI Taxonomy" id="56"/>
    <lineage>
        <taxon>Bacteria</taxon>
        <taxon>Pseudomonadati</taxon>
        <taxon>Myxococcota</taxon>
        <taxon>Polyangia</taxon>
        <taxon>Polyangiales</taxon>
        <taxon>Polyangiaceae</taxon>
        <taxon>Sorangium</taxon>
    </lineage>
</organism>
<dbReference type="InterPro" id="IPR027417">
    <property type="entry name" value="P-loop_NTPase"/>
</dbReference>
<sequence>MLIKSVAVRSYRTIRHAKVDFTAGLNVIYGDNDIGKSTLIDALRAGLVRPGRLTGKVLASMCPRDGGHPEVDVCFELAGDEYTVHKKFAPNGSTRLYRRSGGGDVLREITGDPDEELTRLLRFGERRTARGATDLGILPLIWVTQGASGLAPSEVMAGEAGTALSMRLADIGGSAFDGAGTEHLFDRVRAEYERHFTPGRCEPRTGSPLFQAREDLKRAEAEVKELHERRTELDAIFAERQRCERERRELAERLPVLERAVETARATWEQARSLLAQRAAAASEGKALRLEAQAARDRLTGRRTTQSEIAELRRMVEIAVRAAEDGAERLRMHDAGREDLARHVDATAMEERAAERRLRVAQARVELLQESGALAALEARLAEAESIEHRVAKLHEQLGGMRIRPEDLERLSKLERDAEKAAAALKAVAASVEIVVLRDGPIGIDAELSQLRAGQHVNRQVAARTVVRVGDIAEIVVNPGGSSLATAHEAANTKQSAFRRALEQASVTSVADARAAVEARRAIEGAIAVANAKLGAVAPSGVPTLREECAAQRAKTKAAQRLLDGADAAAPSGESIDEARANAKAADRVHQAARTAWVQAQAVLARHDAQRAELLAARDVAESQVTGTRRRLTDLETAHAQSVERDGSDAVLEERARAAEAVVEEADRNLVTLAARVAELDPEVARNRAEAADRARDTARAEGARLEKEIHGLDARLDQAEVLDADHRLEIAEAHLARAKKTEERCAEEADGVRLLYETLRTCREEAQARFLAPLTNEVQRLARQLDPTSKVALDATYGVQVERAAFGSHSFQSLGGGCKEQIATVVRLAMAGILAGDGVLPVLFDDAMVNTSNTRFDRMADVLLGMASRLQIIVFTCHWERYAALGAHNVVDLGRVRAQLEVPARAVAAL</sequence>
<comment type="caution">
    <text evidence="3">The sequence shown here is derived from an EMBL/GenBank/DDBJ whole genome shotgun (WGS) entry which is preliminary data.</text>
</comment>
<feature type="domain" description="Rad50/SbcC-type AAA" evidence="2">
    <location>
        <begin position="9"/>
        <end position="48"/>
    </location>
</feature>
<proteinExistence type="predicted"/>
<dbReference type="EMBL" id="JELY01003408">
    <property type="protein sequence ID" value="KYF49122.1"/>
    <property type="molecule type" value="Genomic_DNA"/>
</dbReference>
<dbReference type="AlphaFoldDB" id="A0A150P1V6"/>
<name>A0A150P1V6_SORCE</name>
<dbReference type="PANTHER" id="PTHR41259">
    <property type="entry name" value="DOUBLE-STRAND BREAK REPAIR RAD50 ATPASE, PUTATIVE-RELATED"/>
    <property type="match status" value="1"/>
</dbReference>
<dbReference type="PANTHER" id="PTHR41259:SF1">
    <property type="entry name" value="DOUBLE-STRAND BREAK REPAIR RAD50 ATPASE, PUTATIVE-RELATED"/>
    <property type="match status" value="1"/>
</dbReference>